<organism evidence="2">
    <name type="scientific">Androctonus bicolor</name>
    <dbReference type="NCBI Taxonomy" id="748906"/>
    <lineage>
        <taxon>Eukaryota</taxon>
        <taxon>Metazoa</taxon>
        <taxon>Ecdysozoa</taxon>
        <taxon>Arthropoda</taxon>
        <taxon>Chelicerata</taxon>
        <taxon>Arachnida</taxon>
        <taxon>Scorpiones</taxon>
        <taxon>Buthida</taxon>
        <taxon>Buthoidea</taxon>
        <taxon>Buthidae</taxon>
        <taxon>Androctonus</taxon>
    </lineage>
</organism>
<feature type="chain" id="PRO_5005450949" evidence="1">
    <location>
        <begin position="19"/>
        <end position="64"/>
    </location>
</feature>
<name>A0A0K0LBY9_9SCOR</name>
<reference evidence="2" key="1">
    <citation type="journal article" date="2015" name="J. Proteomics">
        <title>Unique diversity of the venom peptides from the scorpion Androctonus bicolor revealed by transcriptomic and proteomic analysis.</title>
        <authorList>
            <person name="Zhang L."/>
            <person name="Shi W."/>
            <person name="Zeng X.C."/>
            <person name="Ge F."/>
            <person name="Yang M."/>
            <person name="Nie Y."/>
            <person name="Bao A."/>
            <person name="Wu S."/>
            <person name="E G."/>
        </authorList>
    </citation>
    <scope>NUCLEOTIDE SEQUENCE</scope>
</reference>
<evidence type="ECO:0000313" key="2">
    <source>
        <dbReference type="EMBL" id="AIX87684.1"/>
    </source>
</evidence>
<keyword evidence="1" id="KW-0732">Signal</keyword>
<evidence type="ECO:0000256" key="1">
    <source>
        <dbReference type="SAM" id="SignalP"/>
    </source>
</evidence>
<dbReference type="AlphaFoldDB" id="A0A0K0LBY9"/>
<dbReference type="EMBL" id="KJ787396">
    <property type="protein sequence ID" value="AIX87684.1"/>
    <property type="molecule type" value="mRNA"/>
</dbReference>
<protein>
    <submittedName>
        <fullName evidence="2">Calcium channel blocker AbCaTx1</fullName>
    </submittedName>
</protein>
<proteinExistence type="evidence at transcript level"/>
<accession>A0A0K0LBY9</accession>
<feature type="signal peptide" evidence="1">
    <location>
        <begin position="1"/>
        <end position="18"/>
    </location>
</feature>
<sequence length="64" mass="7136">MSTFVIVLLLLTAILCHAEHPLDETARGCNHLNKKCNSDGDCCRYGERCISTGVNYYCRPDFGP</sequence>